<accession>A0A4D8PXX7</accession>
<evidence type="ECO:0000313" key="1">
    <source>
        <dbReference type="EMBL" id="QCO00306.1"/>
    </source>
</evidence>
<dbReference type="AlphaFoldDB" id="A0A4D8PXX7"/>
<gene>
    <name evidence="1" type="ORF">D3093_34005</name>
</gene>
<sequence>MAGAPALSWTQVTVESDPPRVIRSCQPQGGGTLRTTTEGCAGVYVHDLASATSYGTRRWYQVTVSGEAGETFAGWVTRCVQSPDEAYQHLTVNTGWRHDDAARTSLQLSDTVVDTPTGRTVLETGVARERARPYALEEDPAPRAAGAPVAIGCERWQAWRRIGLVTRGDGSRIDIDRGPLPATRVAACAP</sequence>
<protein>
    <submittedName>
        <fullName evidence="1">Uncharacterized protein</fullName>
    </submittedName>
</protein>
<dbReference type="EMBL" id="CP032326">
    <property type="protein sequence ID" value="QCO00306.1"/>
    <property type="molecule type" value="Genomic_DNA"/>
</dbReference>
<keyword evidence="1" id="KW-0614">Plasmid</keyword>
<dbReference type="KEGG" id="aare:D3093_34005"/>
<name>A0A4D8PXX7_9PROT</name>
<reference evidence="1 2" key="1">
    <citation type="submission" date="2018-09" db="EMBL/GenBank/DDBJ databases">
        <title>Whole genome based analysis of evolution and adaptive divergence in Indian and Brazilian strains of Azospirillum brasilense.</title>
        <authorList>
            <person name="Singh C."/>
            <person name="Tripathi A.K."/>
        </authorList>
    </citation>
    <scope>NUCLEOTIDE SEQUENCE [LARGE SCALE GENOMIC DNA]</scope>
    <source>
        <strain evidence="1 2">MTCC4035</strain>
        <plasmid evidence="1 2">p5</plasmid>
    </source>
</reference>
<proteinExistence type="predicted"/>
<evidence type="ECO:0000313" key="2">
    <source>
        <dbReference type="Proteomes" id="UP000298595"/>
    </source>
</evidence>
<organism evidence="1 2">
    <name type="scientific">Azospirillum argentinense</name>
    <dbReference type="NCBI Taxonomy" id="2970906"/>
    <lineage>
        <taxon>Bacteria</taxon>
        <taxon>Pseudomonadati</taxon>
        <taxon>Pseudomonadota</taxon>
        <taxon>Alphaproteobacteria</taxon>
        <taxon>Rhodospirillales</taxon>
        <taxon>Azospirillaceae</taxon>
        <taxon>Azospirillum</taxon>
    </lineage>
</organism>
<dbReference type="Proteomes" id="UP000298595">
    <property type="component" value="Plasmid p5"/>
</dbReference>
<geneLocation type="plasmid" evidence="1 2">
    <name>p5</name>
</geneLocation>